<dbReference type="EMBL" id="RKHO01000001">
    <property type="protein sequence ID" value="ROR90446.1"/>
    <property type="molecule type" value="Genomic_DNA"/>
</dbReference>
<organism evidence="1 2">
    <name type="scientific">Nocardioides aurantiacus</name>
    <dbReference type="NCBI Taxonomy" id="86796"/>
    <lineage>
        <taxon>Bacteria</taxon>
        <taxon>Bacillati</taxon>
        <taxon>Actinomycetota</taxon>
        <taxon>Actinomycetes</taxon>
        <taxon>Propionibacteriales</taxon>
        <taxon>Nocardioidaceae</taxon>
        <taxon>Nocardioides</taxon>
    </lineage>
</organism>
<name>A0A3N2CSQ9_9ACTN</name>
<protein>
    <recommendedName>
        <fullName evidence="3">Peptidase MA superfamily protein</fullName>
    </recommendedName>
</protein>
<proteinExistence type="predicted"/>
<accession>A0A3N2CSQ9</accession>
<keyword evidence="2" id="KW-1185">Reference proteome</keyword>
<gene>
    <name evidence="1" type="ORF">EDD33_1286</name>
</gene>
<dbReference type="AlphaFoldDB" id="A0A3N2CSQ9"/>
<dbReference type="PROSITE" id="PS51257">
    <property type="entry name" value="PROKAR_LIPOPROTEIN"/>
    <property type="match status" value="1"/>
</dbReference>
<comment type="caution">
    <text evidence="1">The sequence shown here is derived from an EMBL/GenBank/DDBJ whole genome shotgun (WGS) entry which is preliminary data.</text>
</comment>
<dbReference type="Proteomes" id="UP000281738">
    <property type="component" value="Unassembled WGS sequence"/>
</dbReference>
<sequence>MRSGGVRNPPRRWRTLVAAVLVAVLGALSLSACEQEVDLEPPRAQQGASLSADQAQRALDGLVAALDGDRRGAATALAAPSGAEVVGAAWDNAQALRLQDLAMRYVDTAAPPTAVERQRWGRTAVPVTVRLTFAYGGFDTDPAEVETRVALVPGDGSVRVAGFGGAGRTPLWLVEPLRVVRTAETLTVVAGPLGRYPRLTERAVTQVRRVLPRWRGPLVVEVPRTRAELDATLDAPADRYDEIAGVTTSVDGSTTRGAPVRVYLNPEVFADLSAAGAQVVASHEAVHVATGSSFTSVPTWLLEGFADYVALDDAGVPVDRAAAQALRQIRRDGPPDRLPTPADLDPTATGLGATYELAWLACRFLGQEYGTDRLVRLYGSVADGTPAAAAFRDVLGTTQGAFVGAWRADLRRLARVAG</sequence>
<evidence type="ECO:0000313" key="2">
    <source>
        <dbReference type="Proteomes" id="UP000281738"/>
    </source>
</evidence>
<reference evidence="1 2" key="1">
    <citation type="submission" date="2018-11" db="EMBL/GenBank/DDBJ databases">
        <title>Sequencing the genomes of 1000 actinobacteria strains.</title>
        <authorList>
            <person name="Klenk H.-P."/>
        </authorList>
    </citation>
    <scope>NUCLEOTIDE SEQUENCE [LARGE SCALE GENOMIC DNA]</scope>
    <source>
        <strain evidence="1 2">DSM 12652</strain>
    </source>
</reference>
<evidence type="ECO:0000313" key="1">
    <source>
        <dbReference type="EMBL" id="ROR90446.1"/>
    </source>
</evidence>
<evidence type="ECO:0008006" key="3">
    <source>
        <dbReference type="Google" id="ProtNLM"/>
    </source>
</evidence>